<dbReference type="PANTHER" id="PTHR32009">
    <property type="entry name" value="TMV RESISTANCE PROTEIN N-LIKE"/>
    <property type="match status" value="1"/>
</dbReference>
<dbReference type="GO" id="GO:0005737">
    <property type="term" value="C:cytoplasm"/>
    <property type="evidence" value="ECO:0007669"/>
    <property type="project" value="UniProtKB-SubCell"/>
</dbReference>
<comment type="catalytic activity">
    <reaction evidence="8">
        <text>NAD(+) + H2O = ADP-D-ribose + nicotinamide + H(+)</text>
        <dbReference type="Rhea" id="RHEA:16301"/>
        <dbReference type="ChEBI" id="CHEBI:15377"/>
        <dbReference type="ChEBI" id="CHEBI:15378"/>
        <dbReference type="ChEBI" id="CHEBI:17154"/>
        <dbReference type="ChEBI" id="CHEBI:57540"/>
        <dbReference type="ChEBI" id="CHEBI:57967"/>
        <dbReference type="EC" id="3.2.2.6"/>
    </reaction>
    <physiologicalReaction direction="left-to-right" evidence="8">
        <dbReference type="Rhea" id="RHEA:16302"/>
    </physiologicalReaction>
</comment>
<gene>
    <name evidence="11" type="primary">N_277</name>
    <name evidence="11" type="ORF">CK203_115399</name>
</gene>
<keyword evidence="6" id="KW-0520">NAD</keyword>
<evidence type="ECO:0000256" key="3">
    <source>
        <dbReference type="ARBA" id="ARBA00011982"/>
    </source>
</evidence>
<accession>A0A438C9E0</accession>
<evidence type="ECO:0000256" key="8">
    <source>
        <dbReference type="ARBA" id="ARBA00047304"/>
    </source>
</evidence>
<dbReference type="GO" id="GO:0061809">
    <property type="term" value="F:NAD+ nucleosidase activity, cyclic ADP-ribose generating"/>
    <property type="evidence" value="ECO:0007669"/>
    <property type="project" value="UniProtKB-EC"/>
</dbReference>
<dbReference type="Pfam" id="PF01582">
    <property type="entry name" value="TIR"/>
    <property type="match status" value="1"/>
</dbReference>
<protein>
    <recommendedName>
        <fullName evidence="3">ADP-ribosyl cyclase/cyclic ADP-ribose hydrolase</fullName>
        <ecNumber evidence="3">3.2.2.6</ecNumber>
    </recommendedName>
</protein>
<comment type="caution">
    <text evidence="11">The sequence shown here is derived from an EMBL/GenBank/DDBJ whole genome shotgun (WGS) entry which is preliminary data.</text>
</comment>
<comment type="similarity">
    <text evidence="9">Belongs to the disease resistance TIR-NB-LRR family.</text>
</comment>
<dbReference type="Proteomes" id="UP000288805">
    <property type="component" value="Unassembled WGS sequence"/>
</dbReference>
<dbReference type="GO" id="GO:0007165">
    <property type="term" value="P:signal transduction"/>
    <property type="evidence" value="ECO:0007669"/>
    <property type="project" value="InterPro"/>
</dbReference>
<feature type="domain" description="TIR" evidence="10">
    <location>
        <begin position="16"/>
        <end position="166"/>
    </location>
</feature>
<organism evidence="11 12">
    <name type="scientific">Vitis vinifera</name>
    <name type="common">Grape</name>
    <dbReference type="NCBI Taxonomy" id="29760"/>
    <lineage>
        <taxon>Eukaryota</taxon>
        <taxon>Viridiplantae</taxon>
        <taxon>Streptophyta</taxon>
        <taxon>Embryophyta</taxon>
        <taxon>Tracheophyta</taxon>
        <taxon>Spermatophyta</taxon>
        <taxon>Magnoliopsida</taxon>
        <taxon>eudicotyledons</taxon>
        <taxon>Gunneridae</taxon>
        <taxon>Pentapetalae</taxon>
        <taxon>rosids</taxon>
        <taxon>Vitales</taxon>
        <taxon>Vitaceae</taxon>
        <taxon>Viteae</taxon>
        <taxon>Vitis</taxon>
    </lineage>
</organism>
<dbReference type="SMART" id="SM00255">
    <property type="entry name" value="TIR"/>
    <property type="match status" value="1"/>
</dbReference>
<dbReference type="SUPFAM" id="SSF52200">
    <property type="entry name" value="Toll/Interleukin receptor TIR domain"/>
    <property type="match status" value="1"/>
</dbReference>
<dbReference type="GO" id="GO:0043068">
    <property type="term" value="P:positive regulation of programmed cell death"/>
    <property type="evidence" value="ECO:0007669"/>
    <property type="project" value="UniProtKB-ARBA"/>
</dbReference>
<dbReference type="GO" id="GO:0005634">
    <property type="term" value="C:nucleus"/>
    <property type="evidence" value="ECO:0007669"/>
    <property type="project" value="UniProtKB-SubCell"/>
</dbReference>
<evidence type="ECO:0000259" key="10">
    <source>
        <dbReference type="PROSITE" id="PS50104"/>
    </source>
</evidence>
<keyword evidence="5" id="KW-0378">Hydrolase</keyword>
<sequence>MASTSTQKASSVTISHTYDVFLSFRGEDTRKNFTDHLYKNLDAYGICTFRDDEELEKGRDIAFDLSRAIEESKIFIVIFSKNYANSRWCLNELLKIIESMEEEGKIVLPIFYHVNPSDVRKQLGSYGDAFANHEKDADEEKKARIQKWRTALSKASNLSGWHIDEQ</sequence>
<evidence type="ECO:0000256" key="6">
    <source>
        <dbReference type="ARBA" id="ARBA00023027"/>
    </source>
</evidence>
<evidence type="ECO:0000256" key="7">
    <source>
        <dbReference type="ARBA" id="ARBA00023242"/>
    </source>
</evidence>
<evidence type="ECO:0000256" key="9">
    <source>
        <dbReference type="ARBA" id="ARBA00061488"/>
    </source>
</evidence>
<evidence type="ECO:0000313" key="12">
    <source>
        <dbReference type="Proteomes" id="UP000288805"/>
    </source>
</evidence>
<evidence type="ECO:0000256" key="2">
    <source>
        <dbReference type="ARBA" id="ARBA00004496"/>
    </source>
</evidence>
<dbReference type="AlphaFoldDB" id="A0A438C9E0"/>
<name>A0A438C9E0_VITVI</name>
<dbReference type="InterPro" id="IPR000157">
    <property type="entry name" value="TIR_dom"/>
</dbReference>
<dbReference type="InterPro" id="IPR035897">
    <property type="entry name" value="Toll_tir_struct_dom_sf"/>
</dbReference>
<proteinExistence type="inferred from homology"/>
<dbReference type="EMBL" id="QGNW01002425">
    <property type="protein sequence ID" value="RVW19865.1"/>
    <property type="molecule type" value="Genomic_DNA"/>
</dbReference>
<reference evidence="11 12" key="1">
    <citation type="journal article" date="2018" name="PLoS Genet.">
        <title>Population sequencing reveals clonal diversity and ancestral inbreeding in the grapevine cultivar Chardonnay.</title>
        <authorList>
            <person name="Roach M.J."/>
            <person name="Johnson D.L."/>
            <person name="Bohlmann J."/>
            <person name="van Vuuren H.J."/>
            <person name="Jones S.J."/>
            <person name="Pretorius I.S."/>
            <person name="Schmidt S.A."/>
            <person name="Borneman A.R."/>
        </authorList>
    </citation>
    <scope>NUCLEOTIDE SEQUENCE [LARGE SCALE GENOMIC DNA]</scope>
    <source>
        <strain evidence="12">cv. Chardonnay</strain>
        <tissue evidence="11">Leaf</tissue>
    </source>
</reference>
<comment type="subcellular location">
    <subcellularLocation>
        <location evidence="2">Cytoplasm</location>
    </subcellularLocation>
    <subcellularLocation>
        <location evidence="1">Nucleus</location>
    </subcellularLocation>
</comment>
<evidence type="ECO:0000313" key="11">
    <source>
        <dbReference type="EMBL" id="RVW19865.1"/>
    </source>
</evidence>
<keyword evidence="4" id="KW-0963">Cytoplasm</keyword>
<dbReference type="FunFam" id="3.40.50.10140:FF:000007">
    <property type="entry name" value="Disease resistance protein (TIR-NBS-LRR class)"/>
    <property type="match status" value="1"/>
</dbReference>
<dbReference type="PROSITE" id="PS50104">
    <property type="entry name" value="TIR"/>
    <property type="match status" value="1"/>
</dbReference>
<dbReference type="PANTHER" id="PTHR32009:SF39">
    <property type="entry name" value="TIR DOMAIN-CONTAINING PROTEIN"/>
    <property type="match status" value="1"/>
</dbReference>
<evidence type="ECO:0000256" key="1">
    <source>
        <dbReference type="ARBA" id="ARBA00004123"/>
    </source>
</evidence>
<evidence type="ECO:0000256" key="4">
    <source>
        <dbReference type="ARBA" id="ARBA00022490"/>
    </source>
</evidence>
<keyword evidence="7" id="KW-0539">Nucleus</keyword>
<dbReference type="Gene3D" id="3.40.50.10140">
    <property type="entry name" value="Toll/interleukin-1 receptor homology (TIR) domain"/>
    <property type="match status" value="1"/>
</dbReference>
<dbReference type="GO" id="GO:0050832">
    <property type="term" value="P:defense response to fungus"/>
    <property type="evidence" value="ECO:0007669"/>
    <property type="project" value="UniProtKB-ARBA"/>
</dbReference>
<evidence type="ECO:0000256" key="5">
    <source>
        <dbReference type="ARBA" id="ARBA00022801"/>
    </source>
</evidence>
<dbReference type="EC" id="3.2.2.6" evidence="3"/>